<feature type="binding site" evidence="5">
    <location>
        <position position="90"/>
    </location>
    <ligand>
        <name>Mg(2+)</name>
        <dbReference type="ChEBI" id="CHEBI:18420"/>
        <label>3</label>
    </ligand>
</feature>
<keyword evidence="7" id="KW-1185">Reference proteome</keyword>
<evidence type="ECO:0000313" key="6">
    <source>
        <dbReference type="EMBL" id="UJP14399.2"/>
    </source>
</evidence>
<protein>
    <recommendedName>
        <fullName evidence="5">Inorganic pyrophosphatase</fullName>
        <ecNumber evidence="5">3.6.1.1</ecNumber>
    </recommendedName>
    <alternativeName>
        <fullName evidence="5">Pyrophosphate phospho-hydrolase</fullName>
        <shortName evidence="5">PPase</shortName>
    </alternativeName>
</protein>
<keyword evidence="5" id="KW-0963">Cytoplasm</keyword>
<dbReference type="EMBL" id="CP091139">
    <property type="protein sequence ID" value="UJP14399.2"/>
    <property type="molecule type" value="Genomic_DNA"/>
</dbReference>
<comment type="function">
    <text evidence="5">Catalyzes the hydrolysis of inorganic pyrophosphate (PPi) forming two phosphate ions.</text>
</comment>
<comment type="similarity">
    <text evidence="5">Belongs to the PPase family.</text>
</comment>
<organism evidence="6 7">
    <name type="scientific">Microbacterium elymi</name>
    <dbReference type="NCBI Taxonomy" id="2909587"/>
    <lineage>
        <taxon>Bacteria</taxon>
        <taxon>Bacillati</taxon>
        <taxon>Actinomycetota</taxon>
        <taxon>Actinomycetes</taxon>
        <taxon>Micrococcales</taxon>
        <taxon>Microbacteriaceae</taxon>
        <taxon>Microbacterium</taxon>
    </lineage>
</organism>
<feature type="binding site" evidence="5">
    <location>
        <position position="127"/>
    </location>
    <ligand>
        <name>substrate</name>
    </ligand>
</feature>
<proteinExistence type="inferred from homology"/>
<comment type="catalytic activity">
    <reaction evidence="5">
        <text>diphosphate + H2O = 2 phosphate + H(+)</text>
        <dbReference type="Rhea" id="RHEA:24576"/>
        <dbReference type="ChEBI" id="CHEBI:15377"/>
        <dbReference type="ChEBI" id="CHEBI:15378"/>
        <dbReference type="ChEBI" id="CHEBI:33019"/>
        <dbReference type="ChEBI" id="CHEBI:43474"/>
        <dbReference type="EC" id="3.6.1.1"/>
    </reaction>
</comment>
<dbReference type="InterPro" id="IPR036649">
    <property type="entry name" value="Pyrophosphatase_sf"/>
</dbReference>
<feature type="binding site" evidence="5">
    <location>
        <position position="85"/>
    </location>
    <ligand>
        <name>Mg(2+)</name>
        <dbReference type="ChEBI" id="CHEBI:18420"/>
        <label>3</label>
    </ligand>
</feature>
<evidence type="ECO:0000256" key="1">
    <source>
        <dbReference type="ARBA" id="ARBA00001946"/>
    </source>
</evidence>
<feature type="binding site" evidence="5">
    <location>
        <position position="53"/>
    </location>
    <ligand>
        <name>Mg(2+)</name>
        <dbReference type="ChEBI" id="CHEBI:18420"/>
        <label>1</label>
    </ligand>
</feature>
<keyword evidence="3 5" id="KW-0378">Hydrolase</keyword>
<feature type="binding site" evidence="5">
    <location>
        <position position="31"/>
    </location>
    <ligand>
        <name>substrate</name>
    </ligand>
</feature>
<evidence type="ECO:0000256" key="3">
    <source>
        <dbReference type="ARBA" id="ARBA00022801"/>
    </source>
</evidence>
<comment type="subcellular location">
    <subcellularLocation>
        <location evidence="5">Cytoplasm</location>
    </subcellularLocation>
</comment>
<dbReference type="RefSeq" id="WP_259611030.1">
    <property type="nucleotide sequence ID" value="NZ_CP091139.2"/>
</dbReference>
<dbReference type="HAMAP" id="MF_00209">
    <property type="entry name" value="Inorganic_PPase"/>
    <property type="match status" value="1"/>
</dbReference>
<sequence>MGAYDAVIEIPRGSRVKYEVDHETGAVHLDRILYTVFGYPAEYGFFDKTLGEDGDPLDVLLLLDQTLFPGVHVTVRPVAVLKMSDEAGGDDKVVAVLAKDPRWAHIQDVDDIPEHTKNEISHFFEHYKDLEQGKWVKVDDWANAAEAERLVGEAYARFEQH</sequence>
<name>A0ABY3SSW5_9MICO</name>
<dbReference type="PROSITE" id="PS00387">
    <property type="entry name" value="PPASE"/>
    <property type="match status" value="1"/>
</dbReference>
<reference evidence="6" key="1">
    <citation type="submission" date="2022-01" db="EMBL/GenBank/DDBJ databases">
        <title>Microbacterium eymi and Microbacterium rhizovicinus sp. nov., isolated from the rhizospheric soil of Elymus tsukushiensis, a plant native to the Dokdo Islands, Republic of Korea.</title>
        <authorList>
            <person name="Hwang Y.J."/>
        </authorList>
    </citation>
    <scope>NUCLEOTIDE SEQUENCE</scope>
    <source>
        <strain evidence="6">KUDC0405</strain>
    </source>
</reference>
<feature type="binding site" evidence="5">
    <location>
        <position position="9"/>
    </location>
    <ligand>
        <name>Mg(2+)</name>
        <dbReference type="ChEBI" id="CHEBI:18420"/>
        <label>2</label>
    </ligand>
</feature>
<accession>A0ABY3SSW5</accession>
<dbReference type="PANTHER" id="PTHR10286">
    <property type="entry name" value="INORGANIC PYROPHOSPHATASE"/>
    <property type="match status" value="1"/>
</dbReference>
<evidence type="ECO:0000256" key="2">
    <source>
        <dbReference type="ARBA" id="ARBA00022723"/>
    </source>
</evidence>
<feature type="binding site" evidence="5">
    <location>
        <position position="58"/>
    </location>
    <ligand>
        <name>Mg(2+)</name>
        <dbReference type="ChEBI" id="CHEBI:18420"/>
        <label>1</label>
    </ligand>
</feature>
<comment type="cofactor">
    <cofactor evidence="1 5">
        <name>Mg(2+)</name>
        <dbReference type="ChEBI" id="CHEBI:18420"/>
    </cofactor>
</comment>
<feature type="binding site" evidence="5">
    <location>
        <position position="17"/>
    </location>
    <ligand>
        <name>substrate</name>
    </ligand>
</feature>
<comment type="subunit">
    <text evidence="5">Homohexamer.</text>
</comment>
<dbReference type="EC" id="3.6.1.1" evidence="5"/>
<dbReference type="CDD" id="cd00412">
    <property type="entry name" value="pyrophosphatase"/>
    <property type="match status" value="1"/>
</dbReference>
<keyword evidence="4 5" id="KW-0460">Magnesium</keyword>
<feature type="binding site" evidence="5">
    <location>
        <position position="90"/>
    </location>
    <ligand>
        <name>Mg(2+)</name>
        <dbReference type="ChEBI" id="CHEBI:18420"/>
        <label>1</label>
    </ligand>
</feature>
<dbReference type="SUPFAM" id="SSF50324">
    <property type="entry name" value="Inorganic pyrophosphatase"/>
    <property type="match status" value="1"/>
</dbReference>
<evidence type="ECO:0000256" key="5">
    <source>
        <dbReference type="HAMAP-Rule" id="MF_00209"/>
    </source>
</evidence>
<feature type="binding site" evidence="5">
    <location>
        <position position="43"/>
    </location>
    <ligand>
        <name>substrate</name>
    </ligand>
</feature>
<evidence type="ECO:0000313" key="7">
    <source>
        <dbReference type="Proteomes" id="UP001054811"/>
    </source>
</evidence>
<keyword evidence="2 5" id="KW-0479">Metal-binding</keyword>
<dbReference type="Proteomes" id="UP001054811">
    <property type="component" value="Chromosome"/>
</dbReference>
<evidence type="ECO:0000256" key="4">
    <source>
        <dbReference type="ARBA" id="ARBA00022842"/>
    </source>
</evidence>
<feature type="binding site" evidence="5">
    <location>
        <position position="58"/>
    </location>
    <ligand>
        <name>Mg(2+)</name>
        <dbReference type="ChEBI" id="CHEBI:18420"/>
        <label>2</label>
    </ligand>
</feature>
<dbReference type="InterPro" id="IPR008162">
    <property type="entry name" value="Pyrophosphatase"/>
</dbReference>
<gene>
    <name evidence="5" type="primary">ppa</name>
    <name evidence="6" type="ORF">L2X98_07700</name>
</gene>
<dbReference type="Pfam" id="PF00719">
    <property type="entry name" value="Pyrophosphatase"/>
    <property type="match status" value="1"/>
</dbReference>
<dbReference type="Gene3D" id="3.90.80.10">
    <property type="entry name" value="Inorganic pyrophosphatase"/>
    <property type="match status" value="1"/>
</dbReference>
<feature type="active site" description="Proton acceptor" evidence="5">
    <location>
        <position position="90"/>
    </location>
</feature>